<proteinExistence type="inferred from homology"/>
<dbReference type="PATRIC" id="fig|1429438.4.peg.5444"/>
<evidence type="ECO:0000256" key="4">
    <source>
        <dbReference type="RuleBase" id="RU003707"/>
    </source>
</evidence>
<evidence type="ECO:0000256" key="1">
    <source>
        <dbReference type="ARBA" id="ARBA00005254"/>
    </source>
</evidence>
<dbReference type="InterPro" id="IPR029045">
    <property type="entry name" value="ClpP/crotonase-like_dom_sf"/>
</dbReference>
<evidence type="ECO:0000313" key="5">
    <source>
        <dbReference type="EMBL" id="ETW95944.1"/>
    </source>
</evidence>
<comment type="similarity">
    <text evidence="1 4">Belongs to the enoyl-CoA hydratase/isomerase family.</text>
</comment>
<name>W4LDD1_ENTF1</name>
<keyword evidence="2" id="KW-0443">Lipid metabolism</keyword>
<dbReference type="PROSITE" id="PS00166">
    <property type="entry name" value="ENOYL_COA_HYDRATASE"/>
    <property type="match status" value="1"/>
</dbReference>
<dbReference type="AlphaFoldDB" id="W4LDD1"/>
<comment type="caution">
    <text evidence="5">The sequence shown here is derived from an EMBL/GenBank/DDBJ whole genome shotgun (WGS) entry which is preliminary data.</text>
</comment>
<dbReference type="Proteomes" id="UP000019141">
    <property type="component" value="Unassembled WGS sequence"/>
</dbReference>
<dbReference type="GO" id="GO:0004300">
    <property type="term" value="F:enoyl-CoA hydratase activity"/>
    <property type="evidence" value="ECO:0007669"/>
    <property type="project" value="UniProtKB-EC"/>
</dbReference>
<keyword evidence="3 5" id="KW-0456">Lyase</keyword>
<dbReference type="InterPro" id="IPR001753">
    <property type="entry name" value="Enoyl-CoA_hydra/iso"/>
</dbReference>
<gene>
    <name evidence="5" type="ORF">ETSY1_28575</name>
</gene>
<dbReference type="SUPFAM" id="SSF52096">
    <property type="entry name" value="ClpP/crotonase"/>
    <property type="match status" value="1"/>
</dbReference>
<sequence>MELRVETHGDYIVIVTIDNQPRLNAMPREMMAELAGLWDQLEASTCRCIILTGAGDRAFCAGADLSGDLSADPEMASMVNHALLKNRTYTKPIIAAVNGVCAGGGVELLLATDIRAAAPHARFGLPEVKWSVYPFGGAAIKLIQQIGYVQAMELLLTAKMISAEETAQLGLINRVVPAEALMPWAIETAEMIAANSPTAVQAVKHQISNTMAEHALSREALDQELGDRVRASPHFHEGVSAFLEKRQPNYR</sequence>
<evidence type="ECO:0000256" key="2">
    <source>
        <dbReference type="ARBA" id="ARBA00023098"/>
    </source>
</evidence>
<dbReference type="PANTHER" id="PTHR11941">
    <property type="entry name" value="ENOYL-COA HYDRATASE-RELATED"/>
    <property type="match status" value="1"/>
</dbReference>
<dbReference type="EC" id="4.2.1.17" evidence="5"/>
<protein>
    <submittedName>
        <fullName evidence="5">Enoyl-CoA hydratase</fullName>
        <ecNumber evidence="5">4.2.1.17</ecNumber>
    </submittedName>
</protein>
<organism evidence="5 6">
    <name type="scientific">Entotheonella factor</name>
    <dbReference type="NCBI Taxonomy" id="1429438"/>
    <lineage>
        <taxon>Bacteria</taxon>
        <taxon>Pseudomonadati</taxon>
        <taxon>Nitrospinota/Tectimicrobiota group</taxon>
        <taxon>Candidatus Tectimicrobiota</taxon>
        <taxon>Candidatus Entotheonellia</taxon>
        <taxon>Candidatus Entotheonellales</taxon>
        <taxon>Candidatus Entotheonellaceae</taxon>
        <taxon>Candidatus Entotheonella</taxon>
    </lineage>
</organism>
<evidence type="ECO:0000313" key="6">
    <source>
        <dbReference type="Proteomes" id="UP000019141"/>
    </source>
</evidence>
<dbReference type="Gene3D" id="3.90.226.10">
    <property type="entry name" value="2-enoyl-CoA Hydratase, Chain A, domain 1"/>
    <property type="match status" value="1"/>
</dbReference>
<dbReference type="GO" id="GO:0006635">
    <property type="term" value="P:fatty acid beta-oxidation"/>
    <property type="evidence" value="ECO:0007669"/>
    <property type="project" value="TreeGrafter"/>
</dbReference>
<accession>W4LDD1</accession>
<evidence type="ECO:0000256" key="3">
    <source>
        <dbReference type="ARBA" id="ARBA00023239"/>
    </source>
</evidence>
<keyword evidence="6" id="KW-1185">Reference proteome</keyword>
<dbReference type="EMBL" id="AZHW01000853">
    <property type="protein sequence ID" value="ETW95944.1"/>
    <property type="molecule type" value="Genomic_DNA"/>
</dbReference>
<reference evidence="5 6" key="1">
    <citation type="journal article" date="2014" name="Nature">
        <title>An environmental bacterial taxon with a large and distinct metabolic repertoire.</title>
        <authorList>
            <person name="Wilson M.C."/>
            <person name="Mori T."/>
            <person name="Ruckert C."/>
            <person name="Uria A.R."/>
            <person name="Helf M.J."/>
            <person name="Takada K."/>
            <person name="Gernert C."/>
            <person name="Steffens U.A."/>
            <person name="Heycke N."/>
            <person name="Schmitt S."/>
            <person name="Rinke C."/>
            <person name="Helfrich E.J."/>
            <person name="Brachmann A.O."/>
            <person name="Gurgui C."/>
            <person name="Wakimoto T."/>
            <person name="Kracht M."/>
            <person name="Crusemann M."/>
            <person name="Hentschel U."/>
            <person name="Abe I."/>
            <person name="Matsunaga S."/>
            <person name="Kalinowski J."/>
            <person name="Takeyama H."/>
            <person name="Piel J."/>
        </authorList>
    </citation>
    <scope>NUCLEOTIDE SEQUENCE [LARGE SCALE GENOMIC DNA]</scope>
    <source>
        <strain evidence="6">TSY1</strain>
    </source>
</reference>
<dbReference type="HOGENOM" id="CLU_009834_7_6_7"/>
<dbReference type="PANTHER" id="PTHR11941:SF169">
    <property type="entry name" value="(7AS)-7A-METHYL-1,5-DIOXO-2,3,5,6,7,7A-HEXAHYDRO-1H-INDENE-CARBOXYL-COA HYDROLASE"/>
    <property type="match status" value="1"/>
</dbReference>
<dbReference type="CDD" id="cd06558">
    <property type="entry name" value="crotonase-like"/>
    <property type="match status" value="1"/>
</dbReference>
<dbReference type="InterPro" id="IPR018376">
    <property type="entry name" value="Enoyl-CoA_hyd/isom_CS"/>
</dbReference>
<dbReference type="Pfam" id="PF00378">
    <property type="entry name" value="ECH_1"/>
    <property type="match status" value="1"/>
</dbReference>